<evidence type="ECO:0000313" key="5">
    <source>
        <dbReference type="EMBL" id="BBF93052.1"/>
    </source>
</evidence>
<organism evidence="5 6">
    <name type="scientific">Blastochloris tepida</name>
    <dbReference type="NCBI Taxonomy" id="2233851"/>
    <lineage>
        <taxon>Bacteria</taxon>
        <taxon>Pseudomonadati</taxon>
        <taxon>Pseudomonadota</taxon>
        <taxon>Alphaproteobacteria</taxon>
        <taxon>Hyphomicrobiales</taxon>
        <taxon>Blastochloridaceae</taxon>
        <taxon>Blastochloris</taxon>
    </lineage>
</organism>
<gene>
    <name evidence="5" type="ORF">BLTE_17370</name>
</gene>
<dbReference type="OrthoDB" id="9800645at2"/>
<dbReference type="GO" id="GO:0003677">
    <property type="term" value="F:DNA binding"/>
    <property type="evidence" value="ECO:0007669"/>
    <property type="project" value="UniProtKB-KW"/>
</dbReference>
<dbReference type="Pfam" id="PF00392">
    <property type="entry name" value="GntR"/>
    <property type="match status" value="1"/>
</dbReference>
<keyword evidence="1" id="KW-0805">Transcription regulation</keyword>
<dbReference type="Pfam" id="PF07702">
    <property type="entry name" value="UTRA"/>
    <property type="match status" value="1"/>
</dbReference>
<dbReference type="EMBL" id="AP018907">
    <property type="protein sequence ID" value="BBF93052.1"/>
    <property type="molecule type" value="Genomic_DNA"/>
</dbReference>
<dbReference type="InterPro" id="IPR000524">
    <property type="entry name" value="Tscrpt_reg_HTH_GntR"/>
</dbReference>
<dbReference type="Gene3D" id="1.10.10.10">
    <property type="entry name" value="Winged helix-like DNA-binding domain superfamily/Winged helix DNA-binding domain"/>
    <property type="match status" value="1"/>
</dbReference>
<accession>A0A348G0G9</accession>
<dbReference type="InterPro" id="IPR011663">
    <property type="entry name" value="UTRA"/>
</dbReference>
<feature type="domain" description="HTH gntR-type" evidence="4">
    <location>
        <begin position="18"/>
        <end position="86"/>
    </location>
</feature>
<dbReference type="PANTHER" id="PTHR44846:SF1">
    <property type="entry name" value="MANNOSYL-D-GLYCERATE TRANSPORT_METABOLISM SYSTEM REPRESSOR MNGR-RELATED"/>
    <property type="match status" value="1"/>
</dbReference>
<keyword evidence="2" id="KW-0238">DNA-binding</keyword>
<evidence type="ECO:0000256" key="3">
    <source>
        <dbReference type="ARBA" id="ARBA00023163"/>
    </source>
</evidence>
<dbReference type="SMART" id="SM00345">
    <property type="entry name" value="HTH_GNTR"/>
    <property type="match status" value="1"/>
</dbReference>
<protein>
    <submittedName>
        <fullName evidence="5">Putative HTH-type transcriptional regulator RB1450</fullName>
    </submittedName>
</protein>
<evidence type="ECO:0000256" key="2">
    <source>
        <dbReference type="ARBA" id="ARBA00023125"/>
    </source>
</evidence>
<dbReference type="InterPro" id="IPR028978">
    <property type="entry name" value="Chorismate_lyase_/UTRA_dom_sf"/>
</dbReference>
<dbReference type="GO" id="GO:0045892">
    <property type="term" value="P:negative regulation of DNA-templated transcription"/>
    <property type="evidence" value="ECO:0007669"/>
    <property type="project" value="TreeGrafter"/>
</dbReference>
<dbReference type="PANTHER" id="PTHR44846">
    <property type="entry name" value="MANNOSYL-D-GLYCERATE TRANSPORT/METABOLISM SYSTEM REPRESSOR MNGR-RELATED"/>
    <property type="match status" value="1"/>
</dbReference>
<dbReference type="Proteomes" id="UP000266934">
    <property type="component" value="Chromosome"/>
</dbReference>
<dbReference type="InterPro" id="IPR036390">
    <property type="entry name" value="WH_DNA-bd_sf"/>
</dbReference>
<reference evidence="5 6" key="1">
    <citation type="submission" date="2018-08" db="EMBL/GenBank/DDBJ databases">
        <title>Complete genome sequencing of Blastochloris tepida GI.</title>
        <authorList>
            <person name="Tsukatani Y."/>
            <person name="Mori H."/>
        </authorList>
    </citation>
    <scope>NUCLEOTIDE SEQUENCE [LARGE SCALE GENOMIC DNA]</scope>
    <source>
        <strain evidence="5 6">GI</strain>
    </source>
</reference>
<dbReference type="KEGG" id="blag:BLTE_17370"/>
<dbReference type="SUPFAM" id="SSF46785">
    <property type="entry name" value="Winged helix' DNA-binding domain"/>
    <property type="match status" value="1"/>
</dbReference>
<dbReference type="PROSITE" id="PS50949">
    <property type="entry name" value="HTH_GNTR"/>
    <property type="match status" value="1"/>
</dbReference>
<dbReference type="SMART" id="SM00866">
    <property type="entry name" value="UTRA"/>
    <property type="match status" value="1"/>
</dbReference>
<keyword evidence="6" id="KW-1185">Reference proteome</keyword>
<dbReference type="InterPro" id="IPR012702">
    <property type="entry name" value="CP_lyase_PhnF"/>
</dbReference>
<name>A0A348G0G9_9HYPH</name>
<dbReference type="Gene3D" id="3.40.1410.10">
    <property type="entry name" value="Chorismate lyase-like"/>
    <property type="match status" value="1"/>
</dbReference>
<dbReference type="CDD" id="cd07377">
    <property type="entry name" value="WHTH_GntR"/>
    <property type="match status" value="1"/>
</dbReference>
<dbReference type="AlphaFoldDB" id="A0A348G0G9"/>
<dbReference type="NCBIfam" id="TIGR02325">
    <property type="entry name" value="C_P_lyase_phnF"/>
    <property type="match status" value="1"/>
</dbReference>
<dbReference type="InterPro" id="IPR050679">
    <property type="entry name" value="Bact_HTH_transcr_reg"/>
</dbReference>
<evidence type="ECO:0000256" key="1">
    <source>
        <dbReference type="ARBA" id="ARBA00023015"/>
    </source>
</evidence>
<dbReference type="PRINTS" id="PR00035">
    <property type="entry name" value="HTHGNTR"/>
</dbReference>
<evidence type="ECO:0000313" key="6">
    <source>
        <dbReference type="Proteomes" id="UP000266934"/>
    </source>
</evidence>
<dbReference type="GO" id="GO:0003700">
    <property type="term" value="F:DNA-binding transcription factor activity"/>
    <property type="evidence" value="ECO:0007669"/>
    <property type="project" value="InterPro"/>
</dbReference>
<dbReference type="InterPro" id="IPR036388">
    <property type="entry name" value="WH-like_DNA-bd_sf"/>
</dbReference>
<dbReference type="SUPFAM" id="SSF64288">
    <property type="entry name" value="Chorismate lyase-like"/>
    <property type="match status" value="1"/>
</dbReference>
<evidence type="ECO:0000259" key="4">
    <source>
        <dbReference type="PROSITE" id="PS50949"/>
    </source>
</evidence>
<keyword evidence="3" id="KW-0804">Transcription</keyword>
<sequence>MAVPIDLDRPPVDRGSGVSLWRQIAERIECEITTGAYPPGSLLPSESELTERFGVNRHTVRRSLAVLAEKGLVRSVKGRGSFVEEAPLPYPIGRRVRFSENVMAAGRAPRGRLLGVATVVDAEPTRRLGLPARTPLLRIEMVSSANGVPLSRSTSWFEAARFAGLEAELQRTGSVSRAFAAHGIADYARLETAISARLADPAEQELLELPTGRVVLVVEALNADADGRPIQVQRTRFAADRVHLVVNS</sequence>
<proteinExistence type="predicted"/>